<accession>A0AAW0ILB3</accession>
<name>A0AAW0ILB3_QUESU</name>
<sequence length="62" mass="7364">MPSSFLSQIYIHFTKTLRDEFHNFHEVNWVFCSSFDKLEEESNFYCSFTVAATVHEQSKLLP</sequence>
<keyword evidence="2" id="KW-1185">Reference proteome</keyword>
<evidence type="ECO:0000313" key="1">
    <source>
        <dbReference type="EMBL" id="KAK7815072.1"/>
    </source>
</evidence>
<organism evidence="1 2">
    <name type="scientific">Quercus suber</name>
    <name type="common">Cork oak</name>
    <dbReference type="NCBI Taxonomy" id="58331"/>
    <lineage>
        <taxon>Eukaryota</taxon>
        <taxon>Viridiplantae</taxon>
        <taxon>Streptophyta</taxon>
        <taxon>Embryophyta</taxon>
        <taxon>Tracheophyta</taxon>
        <taxon>Spermatophyta</taxon>
        <taxon>Magnoliopsida</taxon>
        <taxon>eudicotyledons</taxon>
        <taxon>Gunneridae</taxon>
        <taxon>Pentapetalae</taxon>
        <taxon>rosids</taxon>
        <taxon>fabids</taxon>
        <taxon>Fagales</taxon>
        <taxon>Fagaceae</taxon>
        <taxon>Quercus</taxon>
    </lineage>
</organism>
<reference evidence="1 2" key="1">
    <citation type="journal article" date="2018" name="Sci. Data">
        <title>The draft genome sequence of cork oak.</title>
        <authorList>
            <person name="Ramos A.M."/>
            <person name="Usie A."/>
            <person name="Barbosa P."/>
            <person name="Barros P.M."/>
            <person name="Capote T."/>
            <person name="Chaves I."/>
            <person name="Simoes F."/>
            <person name="Abreu I."/>
            <person name="Carrasquinho I."/>
            <person name="Faro C."/>
            <person name="Guimaraes J.B."/>
            <person name="Mendonca D."/>
            <person name="Nobrega F."/>
            <person name="Rodrigues L."/>
            <person name="Saibo N.J.M."/>
            <person name="Varela M.C."/>
            <person name="Egas C."/>
            <person name="Matos J."/>
            <person name="Miguel C.M."/>
            <person name="Oliveira M.M."/>
            <person name="Ricardo C.P."/>
            <person name="Goncalves S."/>
        </authorList>
    </citation>
    <scope>NUCLEOTIDE SEQUENCE [LARGE SCALE GENOMIC DNA]</scope>
    <source>
        <strain evidence="2">cv. HL8</strain>
    </source>
</reference>
<dbReference type="Proteomes" id="UP000237347">
    <property type="component" value="Unassembled WGS sequence"/>
</dbReference>
<protein>
    <submittedName>
        <fullName evidence="1">Uncharacterized protein</fullName>
    </submittedName>
</protein>
<evidence type="ECO:0000313" key="2">
    <source>
        <dbReference type="Proteomes" id="UP000237347"/>
    </source>
</evidence>
<dbReference type="AlphaFoldDB" id="A0AAW0ILB3"/>
<dbReference type="EMBL" id="PKMF04001037">
    <property type="protein sequence ID" value="KAK7815072.1"/>
    <property type="molecule type" value="Genomic_DNA"/>
</dbReference>
<gene>
    <name evidence="1" type="ORF">CFP56_002050</name>
</gene>
<proteinExistence type="predicted"/>
<comment type="caution">
    <text evidence="1">The sequence shown here is derived from an EMBL/GenBank/DDBJ whole genome shotgun (WGS) entry which is preliminary data.</text>
</comment>